<dbReference type="Proteomes" id="UP000799536">
    <property type="component" value="Unassembled WGS sequence"/>
</dbReference>
<comment type="caution">
    <text evidence="7">The sequence shown here is derived from an EMBL/GenBank/DDBJ whole genome shotgun (WGS) entry which is preliminary data.</text>
</comment>
<keyword evidence="4 5" id="KW-0472">Membrane</keyword>
<gene>
    <name evidence="7" type="ORF">GQ43DRAFT_497021</name>
</gene>
<keyword evidence="8" id="KW-1185">Reference proteome</keyword>
<feature type="chain" id="PRO_5040296612" evidence="6">
    <location>
        <begin position="30"/>
        <end position="438"/>
    </location>
</feature>
<evidence type="ECO:0000256" key="3">
    <source>
        <dbReference type="ARBA" id="ARBA00022989"/>
    </source>
</evidence>
<sequence>MAPKHNSLKLKASIWTSLLLSLLADRASSQRILPAPTSNTITAVSECHLHSATQFCMEGTNEYRVIPPATQTAELSSTYTDCHTHGSNTYCVAPDGEEVEIVSAEANSTEQSHHREEGEVFGHAGLNCHFHAGVEHCVDKEEAGSDSRTHCEKVDRDYNIPLRIGLLFVMLVTSSLGVFGPILLASTRLKLPRRVFIVLKQFGTGVIFSTAFVHLSTHATLVFNNECLGELGYEATASSIIMAGVFLSFLLEYLSRRCLQWRIKSKETEGLDYSNHSVKKLNIAVLEGGIIFHSLLIGLTLVVAGDSFFITLFVVILFHQMFEGIALGTRIAELSAAYITLTKKLLMALPFALITSMGMAIGIGVIQQFNGNDPATLIAIGILDAFSSGILIWVGLVEMWAHDWVFGEMANTSVVETGVGLFSLMAGALIMSVLAKWA</sequence>
<evidence type="ECO:0000256" key="1">
    <source>
        <dbReference type="ARBA" id="ARBA00004141"/>
    </source>
</evidence>
<accession>A0A9P4JF18</accession>
<feature type="transmembrane region" description="Helical" evidence="5">
    <location>
        <begin position="413"/>
        <end position="435"/>
    </location>
</feature>
<feature type="signal peptide" evidence="6">
    <location>
        <begin position="1"/>
        <end position="29"/>
    </location>
</feature>
<evidence type="ECO:0000256" key="6">
    <source>
        <dbReference type="SAM" id="SignalP"/>
    </source>
</evidence>
<dbReference type="EMBL" id="ML994278">
    <property type="protein sequence ID" value="KAF2197099.1"/>
    <property type="molecule type" value="Genomic_DNA"/>
</dbReference>
<keyword evidence="6" id="KW-0732">Signal</keyword>
<evidence type="ECO:0000256" key="4">
    <source>
        <dbReference type="ARBA" id="ARBA00023136"/>
    </source>
</evidence>
<keyword evidence="3 5" id="KW-1133">Transmembrane helix</keyword>
<keyword evidence="2 5" id="KW-0812">Transmembrane</keyword>
<evidence type="ECO:0000256" key="5">
    <source>
        <dbReference type="SAM" id="Phobius"/>
    </source>
</evidence>
<feature type="transmembrane region" description="Helical" evidence="5">
    <location>
        <begin position="308"/>
        <end position="327"/>
    </location>
</feature>
<dbReference type="GO" id="GO:0005385">
    <property type="term" value="F:zinc ion transmembrane transporter activity"/>
    <property type="evidence" value="ECO:0007669"/>
    <property type="project" value="TreeGrafter"/>
</dbReference>
<dbReference type="OrthoDB" id="448280at2759"/>
<comment type="subcellular location">
    <subcellularLocation>
        <location evidence="1">Membrane</location>
        <topology evidence="1">Multi-pass membrane protein</topology>
    </subcellularLocation>
</comment>
<dbReference type="GO" id="GO:0005886">
    <property type="term" value="C:plasma membrane"/>
    <property type="evidence" value="ECO:0007669"/>
    <property type="project" value="TreeGrafter"/>
</dbReference>
<feature type="transmembrane region" description="Helical" evidence="5">
    <location>
        <begin position="348"/>
        <end position="369"/>
    </location>
</feature>
<feature type="transmembrane region" description="Helical" evidence="5">
    <location>
        <begin position="235"/>
        <end position="254"/>
    </location>
</feature>
<dbReference type="Pfam" id="PF02535">
    <property type="entry name" value="Zip"/>
    <property type="match status" value="2"/>
</dbReference>
<reference evidence="7" key="1">
    <citation type="journal article" date="2020" name="Stud. Mycol.">
        <title>101 Dothideomycetes genomes: a test case for predicting lifestyles and emergence of pathogens.</title>
        <authorList>
            <person name="Haridas S."/>
            <person name="Albert R."/>
            <person name="Binder M."/>
            <person name="Bloem J."/>
            <person name="Labutti K."/>
            <person name="Salamov A."/>
            <person name="Andreopoulos B."/>
            <person name="Baker S."/>
            <person name="Barry K."/>
            <person name="Bills G."/>
            <person name="Bluhm B."/>
            <person name="Cannon C."/>
            <person name="Castanera R."/>
            <person name="Culley D."/>
            <person name="Daum C."/>
            <person name="Ezra D."/>
            <person name="Gonzalez J."/>
            <person name="Henrissat B."/>
            <person name="Kuo A."/>
            <person name="Liang C."/>
            <person name="Lipzen A."/>
            <person name="Lutzoni F."/>
            <person name="Magnuson J."/>
            <person name="Mondo S."/>
            <person name="Nolan M."/>
            <person name="Ohm R."/>
            <person name="Pangilinan J."/>
            <person name="Park H.-J."/>
            <person name="Ramirez L."/>
            <person name="Alfaro M."/>
            <person name="Sun H."/>
            <person name="Tritt A."/>
            <person name="Yoshinaga Y."/>
            <person name="Zwiers L.-H."/>
            <person name="Turgeon B."/>
            <person name="Goodwin S."/>
            <person name="Spatafora J."/>
            <person name="Crous P."/>
            <person name="Grigoriev I."/>
        </authorList>
    </citation>
    <scope>NUCLEOTIDE SEQUENCE</scope>
    <source>
        <strain evidence="7">ATCC 74209</strain>
    </source>
</reference>
<name>A0A9P4JF18_9PLEO</name>
<feature type="transmembrane region" description="Helical" evidence="5">
    <location>
        <begin position="281"/>
        <end position="302"/>
    </location>
</feature>
<feature type="transmembrane region" description="Helical" evidence="5">
    <location>
        <begin position="164"/>
        <end position="185"/>
    </location>
</feature>
<feature type="transmembrane region" description="Helical" evidence="5">
    <location>
        <begin position="375"/>
        <end position="401"/>
    </location>
</feature>
<organism evidence="7 8">
    <name type="scientific">Delitschia confertaspora ATCC 74209</name>
    <dbReference type="NCBI Taxonomy" id="1513339"/>
    <lineage>
        <taxon>Eukaryota</taxon>
        <taxon>Fungi</taxon>
        <taxon>Dikarya</taxon>
        <taxon>Ascomycota</taxon>
        <taxon>Pezizomycotina</taxon>
        <taxon>Dothideomycetes</taxon>
        <taxon>Pleosporomycetidae</taxon>
        <taxon>Pleosporales</taxon>
        <taxon>Delitschiaceae</taxon>
        <taxon>Delitschia</taxon>
    </lineage>
</organism>
<evidence type="ECO:0000313" key="8">
    <source>
        <dbReference type="Proteomes" id="UP000799536"/>
    </source>
</evidence>
<dbReference type="InterPro" id="IPR003689">
    <property type="entry name" value="ZIP"/>
</dbReference>
<feature type="transmembrane region" description="Helical" evidence="5">
    <location>
        <begin position="197"/>
        <end position="215"/>
    </location>
</feature>
<dbReference type="PANTHER" id="PTHR11040">
    <property type="entry name" value="ZINC/IRON TRANSPORTER"/>
    <property type="match status" value="1"/>
</dbReference>
<evidence type="ECO:0000313" key="7">
    <source>
        <dbReference type="EMBL" id="KAF2197099.1"/>
    </source>
</evidence>
<proteinExistence type="predicted"/>
<evidence type="ECO:0000256" key="2">
    <source>
        <dbReference type="ARBA" id="ARBA00022692"/>
    </source>
</evidence>
<dbReference type="PANTHER" id="PTHR11040:SF44">
    <property type="entry name" value="PROTEIN ZNTC-RELATED"/>
    <property type="match status" value="1"/>
</dbReference>
<dbReference type="AlphaFoldDB" id="A0A9P4JF18"/>
<protein>
    <submittedName>
        <fullName evidence="7">Zinc/iron transporter</fullName>
    </submittedName>
</protein>